<dbReference type="SUPFAM" id="SSF48452">
    <property type="entry name" value="TPR-like"/>
    <property type="match status" value="1"/>
</dbReference>
<dbReference type="InterPro" id="IPR025676">
    <property type="entry name" value="Clr5_dom"/>
</dbReference>
<evidence type="ECO:0000256" key="1">
    <source>
        <dbReference type="SAM" id="MobiDB-lite"/>
    </source>
</evidence>
<dbReference type="OrthoDB" id="5308957at2759"/>
<feature type="compositionally biased region" description="Polar residues" evidence="1">
    <location>
        <begin position="118"/>
        <end position="133"/>
    </location>
</feature>
<protein>
    <recommendedName>
        <fullName evidence="2">Clr5 domain-containing protein</fullName>
    </recommendedName>
</protein>
<dbReference type="InParanoid" id="A0A1J7IYY6"/>
<dbReference type="EMBL" id="KV875110">
    <property type="protein sequence ID" value="OIW22824.1"/>
    <property type="molecule type" value="Genomic_DNA"/>
</dbReference>
<gene>
    <name evidence="3" type="ORF">CONLIGDRAFT_638071</name>
</gene>
<feature type="compositionally biased region" description="Low complexity" evidence="1">
    <location>
        <begin position="145"/>
        <end position="157"/>
    </location>
</feature>
<dbReference type="AlphaFoldDB" id="A0A1J7IYY6"/>
<evidence type="ECO:0000259" key="2">
    <source>
        <dbReference type="Pfam" id="PF14420"/>
    </source>
</evidence>
<evidence type="ECO:0000313" key="4">
    <source>
        <dbReference type="Proteomes" id="UP000182658"/>
    </source>
</evidence>
<reference evidence="3 4" key="1">
    <citation type="submission" date="2016-10" db="EMBL/GenBank/DDBJ databases">
        <title>Draft genome sequence of Coniochaeta ligniaria NRRL30616, a lignocellulolytic fungus for bioabatement of inhibitors in plant biomass hydrolysates.</title>
        <authorList>
            <consortium name="DOE Joint Genome Institute"/>
            <person name="Jimenez D.J."/>
            <person name="Hector R.E."/>
            <person name="Riley R."/>
            <person name="Sun H."/>
            <person name="Grigoriev I.V."/>
            <person name="Van Elsas J.D."/>
            <person name="Nichols N.N."/>
        </authorList>
    </citation>
    <scope>NUCLEOTIDE SEQUENCE [LARGE SCALE GENOMIC DNA]</scope>
    <source>
        <strain evidence="3 4">NRRL 30616</strain>
    </source>
</reference>
<keyword evidence="4" id="KW-1185">Reference proteome</keyword>
<dbReference type="PANTHER" id="PTHR38788">
    <property type="entry name" value="CLR5 DOMAIN-CONTAINING PROTEIN"/>
    <property type="match status" value="1"/>
</dbReference>
<dbReference type="InterPro" id="IPR011990">
    <property type="entry name" value="TPR-like_helical_dom_sf"/>
</dbReference>
<feature type="region of interest" description="Disordered" evidence="1">
    <location>
        <begin position="118"/>
        <end position="157"/>
    </location>
</feature>
<proteinExistence type="predicted"/>
<accession>A0A1J7IYY6</accession>
<dbReference type="Pfam" id="PF14420">
    <property type="entry name" value="Clr5"/>
    <property type="match status" value="1"/>
</dbReference>
<evidence type="ECO:0000313" key="3">
    <source>
        <dbReference type="EMBL" id="OIW22824.1"/>
    </source>
</evidence>
<feature type="domain" description="Clr5" evidence="2">
    <location>
        <begin position="15"/>
        <end position="63"/>
    </location>
</feature>
<dbReference type="PANTHER" id="PTHR38788:SF3">
    <property type="entry name" value="CLR5 DOMAIN-CONTAINING PROTEIN"/>
    <property type="match status" value="1"/>
</dbReference>
<dbReference type="Proteomes" id="UP000182658">
    <property type="component" value="Unassembled WGS sequence"/>
</dbReference>
<dbReference type="Gene3D" id="1.25.40.10">
    <property type="entry name" value="Tetratricopeptide repeat domain"/>
    <property type="match status" value="1"/>
</dbReference>
<name>A0A1J7IYY6_9PEZI</name>
<sequence>MPETAAAAARKWAAEDDWDRHKATITRLYETMTLAELKDHMEANHGLSATNKMYKTRFKRWGLWKYTRAADIPQILKAKTERVADHKPTDVFLNGKRVDLDKVERYLRRRGSIRRQVETGNLYVQSPPSSNSVALRRRPPDRRGSTPGSPGSSVSLISPISPVSPVYLSPPPTLRIPEDTYRAIRDYYDGCFSGRRWVSVSPVDERVFLSTEAGLKDGNKRLSEFHQRFKLAFRLLQAPAQTGPEGMKMTRVCFAELPDVLAGEDPTMLYCILDLVRRLREAGMDFLAIQLLQYLDGLSATRTDGQRHAMANIWRNLLLGLEELGPEQTRHCAQIAASRFGAHLGEHHIKTLEAKMWSMFLSDSTVDEKEVHLRELYDGLEALPTFDYRNLVVTVDLASFLRKQDKLDEAAAIVTRVLDDPCKEAVLRGFLPMAYNYISVLGKIRATQGRLVEAEALYRDAIEIAKVARDDDDSDLLDGLVFLERCLRAQERHQEADQVLAEREAVVRQSLERVGEKENAV</sequence>
<organism evidence="3 4">
    <name type="scientific">Coniochaeta ligniaria NRRL 30616</name>
    <dbReference type="NCBI Taxonomy" id="1408157"/>
    <lineage>
        <taxon>Eukaryota</taxon>
        <taxon>Fungi</taxon>
        <taxon>Dikarya</taxon>
        <taxon>Ascomycota</taxon>
        <taxon>Pezizomycotina</taxon>
        <taxon>Sordariomycetes</taxon>
        <taxon>Sordariomycetidae</taxon>
        <taxon>Coniochaetales</taxon>
        <taxon>Coniochaetaceae</taxon>
        <taxon>Coniochaeta</taxon>
    </lineage>
</organism>